<dbReference type="HOGENOM" id="CLU_2936917_0_0_0"/>
<gene>
    <name evidence="1" type="ORF">NITGR_100023</name>
</gene>
<organism evidence="1 2">
    <name type="scientific">Nitrospina gracilis (strain 3/211)</name>
    <dbReference type="NCBI Taxonomy" id="1266370"/>
    <lineage>
        <taxon>Bacteria</taxon>
        <taxon>Pseudomonadati</taxon>
        <taxon>Nitrospinota/Tectimicrobiota group</taxon>
        <taxon>Nitrospinota</taxon>
        <taxon>Nitrospinia</taxon>
        <taxon>Nitrospinales</taxon>
        <taxon>Nitrospinaceae</taxon>
        <taxon>Nitrospina</taxon>
    </lineage>
</organism>
<evidence type="ECO:0000313" key="2">
    <source>
        <dbReference type="Proteomes" id="UP000011704"/>
    </source>
</evidence>
<name>M1Z888_NITG3</name>
<evidence type="ECO:0000313" key="1">
    <source>
        <dbReference type="EMBL" id="CCQ89218.1"/>
    </source>
</evidence>
<reference evidence="1 2" key="1">
    <citation type="journal article" date="2013" name="Front. Microbiol.">
        <title>The genome of Nitrospina gracilis illuminates the metabolism and evolution of the major marine nitrite oxidizer.</title>
        <authorList>
            <person name="Luecker S."/>
            <person name="Nowka B."/>
            <person name="Rattei T."/>
            <person name="Spieck E."/>
            <person name="and Daims H."/>
        </authorList>
    </citation>
    <scope>NUCLEOTIDE SEQUENCE [LARGE SCALE GENOMIC DNA]</scope>
    <source>
        <strain evidence="1 2">3/211</strain>
    </source>
</reference>
<accession>M1Z888</accession>
<comment type="caution">
    <text evidence="1">The sequence shown here is derived from an EMBL/GenBank/DDBJ whole genome shotgun (WGS) entry which is preliminary data.</text>
</comment>
<keyword evidence="2" id="KW-1185">Reference proteome</keyword>
<dbReference type="STRING" id="1266370.NITGR_100023"/>
<protein>
    <submittedName>
        <fullName evidence="1">Uncharacterized protein</fullName>
    </submittedName>
</protein>
<sequence>MFFPPLKGFPRKNTTYTVRLLLLLPRYFALEKTGCRVHFDNILSTGYQWVFCSLCFKRDT</sequence>
<proteinExistence type="predicted"/>
<dbReference type="Proteomes" id="UP000011704">
    <property type="component" value="Unassembled WGS sequence"/>
</dbReference>
<dbReference type="AlphaFoldDB" id="M1Z888"/>
<dbReference type="InParanoid" id="M1Z888"/>
<dbReference type="EMBL" id="CAQJ01000002">
    <property type="protein sequence ID" value="CCQ89218.1"/>
    <property type="molecule type" value="Genomic_DNA"/>
</dbReference>